<dbReference type="InterPro" id="IPR010310">
    <property type="entry name" value="T7SS_ESAT-6-like"/>
</dbReference>
<evidence type="ECO:0000313" key="3">
    <source>
        <dbReference type="Proteomes" id="UP000037247"/>
    </source>
</evidence>
<dbReference type="Gene3D" id="1.10.287.1060">
    <property type="entry name" value="ESAT-6-like"/>
    <property type="match status" value="1"/>
</dbReference>
<dbReference type="Pfam" id="PF06013">
    <property type="entry name" value="WXG100"/>
    <property type="match status" value="1"/>
</dbReference>
<sequence>MLNLGDNSGGAVKVDVESAMATTKSVAGVVADMQETIGRIARASSNGAASWQGKASAAFTDTHADWNSSALALHNALDDIRNKLSSGFAGYEDNDAQVASGFQPGGVRL</sequence>
<organism evidence="2 3">
    <name type="scientific">Gordonia jacobaea</name>
    <dbReference type="NCBI Taxonomy" id="122202"/>
    <lineage>
        <taxon>Bacteria</taxon>
        <taxon>Bacillati</taxon>
        <taxon>Actinomycetota</taxon>
        <taxon>Actinomycetes</taxon>
        <taxon>Mycobacteriales</taxon>
        <taxon>Gordoniaceae</taxon>
        <taxon>Gordonia</taxon>
    </lineage>
</organism>
<gene>
    <name evidence="2" type="ORF">ABW18_10460</name>
</gene>
<protein>
    <recommendedName>
        <fullName evidence="1">ESAT-6-like protein</fullName>
    </recommendedName>
</protein>
<comment type="similarity">
    <text evidence="1">Belongs to the WXG100 family.</text>
</comment>
<dbReference type="SUPFAM" id="SSF140453">
    <property type="entry name" value="EsxAB dimer-like"/>
    <property type="match status" value="1"/>
</dbReference>
<accession>A0ABR5ID68</accession>
<keyword evidence="3" id="KW-1185">Reference proteome</keyword>
<dbReference type="EMBL" id="LDTZ01000016">
    <property type="protein sequence ID" value="KNA91585.1"/>
    <property type="molecule type" value="Genomic_DNA"/>
</dbReference>
<dbReference type="InterPro" id="IPR036689">
    <property type="entry name" value="ESAT-6-like_sf"/>
</dbReference>
<comment type="caution">
    <text evidence="2">The sequence shown here is derived from an EMBL/GenBank/DDBJ whole genome shotgun (WGS) entry which is preliminary data.</text>
</comment>
<name>A0ABR5ID68_9ACTN</name>
<reference evidence="2 3" key="1">
    <citation type="submission" date="2015-05" db="EMBL/GenBank/DDBJ databases">
        <title>Draft genome sequence of the bacterium Gordonia jacobaea a new member of the Gordonia genus.</title>
        <authorList>
            <person name="Jimenez-Galisteo G."/>
            <person name="Dominguez A."/>
            <person name="Munoz E."/>
            <person name="Vinas M."/>
        </authorList>
    </citation>
    <scope>NUCLEOTIDE SEQUENCE [LARGE SCALE GENOMIC DNA]</scope>
    <source>
        <strain evidence="3">mv1</strain>
    </source>
</reference>
<proteinExistence type="inferred from homology"/>
<evidence type="ECO:0000313" key="2">
    <source>
        <dbReference type="EMBL" id="KNA91585.1"/>
    </source>
</evidence>
<evidence type="ECO:0000256" key="1">
    <source>
        <dbReference type="RuleBase" id="RU362001"/>
    </source>
</evidence>
<dbReference type="NCBIfam" id="TIGR03930">
    <property type="entry name" value="WXG100_ESAT6"/>
    <property type="match status" value="1"/>
</dbReference>
<dbReference type="RefSeq" id="WP_049698892.1">
    <property type="nucleotide sequence ID" value="NZ_CBDRLS010000004.1"/>
</dbReference>
<dbReference type="Proteomes" id="UP000037247">
    <property type="component" value="Unassembled WGS sequence"/>
</dbReference>